<gene>
    <name evidence="8" type="ORF">CARN7_1972</name>
</gene>
<dbReference type="InterPro" id="IPR006685">
    <property type="entry name" value="MscS_channel_2nd"/>
</dbReference>
<keyword evidence="5 6" id="KW-0472">Membrane</keyword>
<dbReference type="Pfam" id="PF00924">
    <property type="entry name" value="MS_channel_2nd"/>
    <property type="match status" value="1"/>
</dbReference>
<dbReference type="InterPro" id="IPR045275">
    <property type="entry name" value="MscS_archaea/bacteria_type"/>
</dbReference>
<evidence type="ECO:0000256" key="2">
    <source>
        <dbReference type="ARBA" id="ARBA00022475"/>
    </source>
</evidence>
<accession>E6QV87</accession>
<comment type="subcellular location">
    <subcellularLocation>
        <location evidence="1">Cell membrane</location>
        <topology evidence="1">Multi-pass membrane protein</topology>
    </subcellularLocation>
</comment>
<dbReference type="Gene3D" id="3.30.70.100">
    <property type="match status" value="1"/>
</dbReference>
<dbReference type="SUPFAM" id="SSF82689">
    <property type="entry name" value="Mechanosensitive channel protein MscS (YggB), C-terminal domain"/>
    <property type="match status" value="1"/>
</dbReference>
<evidence type="ECO:0000256" key="6">
    <source>
        <dbReference type="SAM" id="Phobius"/>
    </source>
</evidence>
<keyword evidence="3 6" id="KW-0812">Transmembrane</keyword>
<feature type="transmembrane region" description="Helical" evidence="6">
    <location>
        <begin position="80"/>
        <end position="96"/>
    </location>
</feature>
<evidence type="ECO:0000256" key="5">
    <source>
        <dbReference type="ARBA" id="ARBA00023136"/>
    </source>
</evidence>
<evidence type="ECO:0000256" key="4">
    <source>
        <dbReference type="ARBA" id="ARBA00022989"/>
    </source>
</evidence>
<dbReference type="SUPFAM" id="SSF50182">
    <property type="entry name" value="Sm-like ribonucleoproteins"/>
    <property type="match status" value="1"/>
</dbReference>
<dbReference type="InterPro" id="IPR011066">
    <property type="entry name" value="MscS_channel_C_sf"/>
</dbReference>
<protein>
    <recommendedName>
        <fullName evidence="7">Mechanosensitive ion channel MscS domain-containing protein</fullName>
    </recommendedName>
</protein>
<evidence type="ECO:0000256" key="1">
    <source>
        <dbReference type="ARBA" id="ARBA00004651"/>
    </source>
</evidence>
<comment type="caution">
    <text evidence="8">The sequence shown here is derived from an EMBL/GenBank/DDBJ whole genome shotgun (WGS) entry which is preliminary data.</text>
</comment>
<keyword evidence="4 6" id="KW-1133">Transmembrane helix</keyword>
<name>E6QV87_9ZZZZ</name>
<feature type="domain" description="Mechanosensitive ion channel MscS" evidence="7">
    <location>
        <begin position="159"/>
        <end position="233"/>
    </location>
</feature>
<proteinExistence type="predicted"/>
<dbReference type="InterPro" id="IPR023408">
    <property type="entry name" value="MscS_beta-dom_sf"/>
</dbReference>
<feature type="transmembrane region" description="Helical" evidence="6">
    <location>
        <begin position="141"/>
        <end position="170"/>
    </location>
</feature>
<dbReference type="InterPro" id="IPR010920">
    <property type="entry name" value="LSM_dom_sf"/>
</dbReference>
<dbReference type="PANTHER" id="PTHR30221:SF1">
    <property type="entry name" value="SMALL-CONDUCTANCE MECHANOSENSITIVE CHANNEL"/>
    <property type="match status" value="1"/>
</dbReference>
<dbReference type="GO" id="GO:0005886">
    <property type="term" value="C:plasma membrane"/>
    <property type="evidence" value="ECO:0007669"/>
    <property type="project" value="UniProtKB-SubCell"/>
</dbReference>
<sequence length="353" mass="40472">METPQPHKQALTEERAIQRSLKQISVPKEAREPKSGTNRITVTLMIYIALIVALGTGYLALKLHFFPISGISVPFLQRSLMGGLLGVALLLAEKLARMFLFSRVEDDVSRYNLKRLVHFFILLLLTIIVFSTLLVDWTTGLISVGILSIILGLALQAPLSNLYAWFYILIQHPYQIGDRIKIGECSGDVIEVGYFDTTLWEFGGEYLSSDHPSGRTIRFPNSLVLNTPVFNYSWPLFPYIWNEIKFYIAYESDLELVAQIMTDVAREKIGDQMRQQVSIYRKLLAKTPVDELNVHEEPIVFFRAHENTWIEAVVRYLVHPKQTGRIKTEMIKIMLARLNEQPDRVKFPTSNTR</sequence>
<feature type="transmembrane region" description="Helical" evidence="6">
    <location>
        <begin position="116"/>
        <end position="135"/>
    </location>
</feature>
<evidence type="ECO:0000259" key="7">
    <source>
        <dbReference type="Pfam" id="PF00924"/>
    </source>
</evidence>
<evidence type="ECO:0000313" key="8">
    <source>
        <dbReference type="EMBL" id="CBI11160.1"/>
    </source>
</evidence>
<dbReference type="PANTHER" id="PTHR30221">
    <property type="entry name" value="SMALL-CONDUCTANCE MECHANOSENSITIVE CHANNEL"/>
    <property type="match status" value="1"/>
</dbReference>
<evidence type="ECO:0000256" key="3">
    <source>
        <dbReference type="ARBA" id="ARBA00022692"/>
    </source>
</evidence>
<dbReference type="Gene3D" id="2.30.30.60">
    <property type="match status" value="1"/>
</dbReference>
<dbReference type="AlphaFoldDB" id="E6QV87"/>
<reference evidence="8" key="1">
    <citation type="submission" date="2009-10" db="EMBL/GenBank/DDBJ databases">
        <title>Diversity of trophic interactions inside an arsenic-rich microbial ecosystem.</title>
        <authorList>
            <person name="Bertin P.N."/>
            <person name="Heinrich-Salmeron A."/>
            <person name="Pelletier E."/>
            <person name="Goulhen-Chollet F."/>
            <person name="Arsene-Ploetze F."/>
            <person name="Gallien S."/>
            <person name="Calteau A."/>
            <person name="Vallenet D."/>
            <person name="Casiot C."/>
            <person name="Chane-Woon-Ming B."/>
            <person name="Giloteaux L."/>
            <person name="Barakat M."/>
            <person name="Bonnefoy V."/>
            <person name="Bruneel O."/>
            <person name="Chandler M."/>
            <person name="Cleiss J."/>
            <person name="Duran R."/>
            <person name="Elbaz-Poulichet F."/>
            <person name="Fonknechten N."/>
            <person name="Lauga B."/>
            <person name="Mornico D."/>
            <person name="Ortet P."/>
            <person name="Schaeffer C."/>
            <person name="Siguier P."/>
            <person name="Alexander Thil Smith A."/>
            <person name="Van Dorsselaer A."/>
            <person name="Weissenbach J."/>
            <person name="Medigue C."/>
            <person name="Le Paslier D."/>
        </authorList>
    </citation>
    <scope>NUCLEOTIDE SEQUENCE</scope>
</reference>
<keyword evidence="2" id="KW-1003">Cell membrane</keyword>
<dbReference type="EMBL" id="CABR01000124">
    <property type="protein sequence ID" value="CBI11160.1"/>
    <property type="molecule type" value="Genomic_DNA"/>
</dbReference>
<organism evidence="8">
    <name type="scientific">mine drainage metagenome</name>
    <dbReference type="NCBI Taxonomy" id="410659"/>
    <lineage>
        <taxon>unclassified sequences</taxon>
        <taxon>metagenomes</taxon>
        <taxon>ecological metagenomes</taxon>
    </lineage>
</organism>
<dbReference type="Gene3D" id="1.10.287.1260">
    <property type="match status" value="1"/>
</dbReference>
<feature type="transmembrane region" description="Helical" evidence="6">
    <location>
        <begin position="40"/>
        <end position="60"/>
    </location>
</feature>
<dbReference type="GO" id="GO:0008381">
    <property type="term" value="F:mechanosensitive monoatomic ion channel activity"/>
    <property type="evidence" value="ECO:0007669"/>
    <property type="project" value="InterPro"/>
</dbReference>